<keyword evidence="2" id="KW-1185">Reference proteome</keyword>
<evidence type="ECO:0000313" key="2">
    <source>
        <dbReference type="Proteomes" id="UP001341840"/>
    </source>
</evidence>
<gene>
    <name evidence="1" type="ORF">PIB30_038636</name>
</gene>
<dbReference type="EMBL" id="JASCZI010151235">
    <property type="protein sequence ID" value="MED6171208.1"/>
    <property type="molecule type" value="Genomic_DNA"/>
</dbReference>
<name>A0ABU6VF73_9FABA</name>
<reference evidence="1 2" key="1">
    <citation type="journal article" date="2023" name="Plants (Basel)">
        <title>Bridging the Gap: Combining Genomics and Transcriptomics Approaches to Understand Stylosanthes scabra, an Orphan Legume from the Brazilian Caatinga.</title>
        <authorList>
            <person name="Ferreira-Neto J.R.C."/>
            <person name="da Silva M.D."/>
            <person name="Binneck E."/>
            <person name="de Melo N.F."/>
            <person name="da Silva R.H."/>
            <person name="de Melo A.L.T.M."/>
            <person name="Pandolfi V."/>
            <person name="Bustamante F.O."/>
            <person name="Brasileiro-Vidal A.C."/>
            <person name="Benko-Iseppon A.M."/>
        </authorList>
    </citation>
    <scope>NUCLEOTIDE SEQUENCE [LARGE SCALE GENOMIC DNA]</scope>
    <source>
        <tissue evidence="1">Leaves</tissue>
    </source>
</reference>
<evidence type="ECO:0000313" key="1">
    <source>
        <dbReference type="EMBL" id="MED6171208.1"/>
    </source>
</evidence>
<comment type="caution">
    <text evidence="1">The sequence shown here is derived from an EMBL/GenBank/DDBJ whole genome shotgun (WGS) entry which is preliminary data.</text>
</comment>
<sequence>MYADQKKQKVSQAETGTEEAEALLHGVDDNISKSNTRKRCLSVNVADHVVHTDPMNVLHEAVVPIGDVLTPNASKAFDDHMLASVYVLAREQAKELKIREPEKWALLRMEAVKLGWWGEQSKMVRRVPVRVEEVIKEFDKDNVTLGFGPMLEDCLKLCCLVPFIAELSFRAYVDSCNGNRNPDYVARAKKLAASTQWGDHLNYLD</sequence>
<proteinExistence type="predicted"/>
<accession>A0ABU6VF73</accession>
<organism evidence="1 2">
    <name type="scientific">Stylosanthes scabra</name>
    <dbReference type="NCBI Taxonomy" id="79078"/>
    <lineage>
        <taxon>Eukaryota</taxon>
        <taxon>Viridiplantae</taxon>
        <taxon>Streptophyta</taxon>
        <taxon>Embryophyta</taxon>
        <taxon>Tracheophyta</taxon>
        <taxon>Spermatophyta</taxon>
        <taxon>Magnoliopsida</taxon>
        <taxon>eudicotyledons</taxon>
        <taxon>Gunneridae</taxon>
        <taxon>Pentapetalae</taxon>
        <taxon>rosids</taxon>
        <taxon>fabids</taxon>
        <taxon>Fabales</taxon>
        <taxon>Fabaceae</taxon>
        <taxon>Papilionoideae</taxon>
        <taxon>50 kb inversion clade</taxon>
        <taxon>dalbergioids sensu lato</taxon>
        <taxon>Dalbergieae</taxon>
        <taxon>Pterocarpus clade</taxon>
        <taxon>Stylosanthes</taxon>
    </lineage>
</organism>
<protein>
    <submittedName>
        <fullName evidence="1">Uncharacterized protein</fullName>
    </submittedName>
</protein>
<dbReference type="Proteomes" id="UP001341840">
    <property type="component" value="Unassembled WGS sequence"/>
</dbReference>